<organism evidence="3 4">
    <name type="scientific">Polyangium spumosum</name>
    <dbReference type="NCBI Taxonomy" id="889282"/>
    <lineage>
        <taxon>Bacteria</taxon>
        <taxon>Pseudomonadati</taxon>
        <taxon>Myxococcota</taxon>
        <taxon>Polyangia</taxon>
        <taxon>Polyangiales</taxon>
        <taxon>Polyangiaceae</taxon>
        <taxon>Polyangium</taxon>
    </lineage>
</organism>
<keyword evidence="4" id="KW-1185">Reference proteome</keyword>
<dbReference type="Gene3D" id="3.40.50.410">
    <property type="entry name" value="von Willebrand factor, type A domain"/>
    <property type="match status" value="1"/>
</dbReference>
<sequence length="469" mass="49762">MPNYAGGSSGGQAAPPTAPPPPDGNDAGADADAPFACESLDKDSPVILYLSADDSNSMGSPVQIRELLNMGITPSANLVRTYEFLNYYRIQYPAPPAGELSILPHMAETAVPGEIDLQLGVRSFDAVKPRRPITVTFVLDTSGSMDGEPIKRERATVAAIAQSLAEGDIVNVVTWNTDNNVVLAGHKVTGPNDEQLLAKANGIQASGGTDLSSGLAAGYKLAEQHYGAGRINRVILISDGGANVGVTDEGLIGLQSQDADKEGIYLVGVGAGPAEYYNDGLMDAVTDKGRGAYVYLDSTAEATRMFVDRFDETMEVAARGVQVEITLPWYMRMYKFYGEEYSTNPEEIEPQHLAPSDAMIFNQVVKACDASVLNMDDTVTVVARWKTPLTYQSREVKVTTTLAELLAAPSPQLAKGKAIVAYAEALKQPSAEAFTSALAQIEAAKAGAPDAELDEIAALIKKHPSYAAP</sequence>
<feature type="region of interest" description="Disordered" evidence="1">
    <location>
        <begin position="1"/>
        <end position="33"/>
    </location>
</feature>
<dbReference type="SMART" id="SM00327">
    <property type="entry name" value="VWA"/>
    <property type="match status" value="1"/>
</dbReference>
<dbReference type="PROSITE" id="PS50234">
    <property type="entry name" value="VWFA"/>
    <property type="match status" value="1"/>
</dbReference>
<dbReference type="EMBL" id="WJIE01000005">
    <property type="protein sequence ID" value="MRG94086.1"/>
    <property type="molecule type" value="Genomic_DNA"/>
</dbReference>
<accession>A0A6N7PTH7</accession>
<proteinExistence type="predicted"/>
<reference evidence="3 4" key="1">
    <citation type="submission" date="2019-10" db="EMBL/GenBank/DDBJ databases">
        <title>A soil myxobacterium in the family Polyangiaceae.</title>
        <authorList>
            <person name="Li Y."/>
            <person name="Wang J."/>
        </authorList>
    </citation>
    <scope>NUCLEOTIDE SEQUENCE [LARGE SCALE GENOMIC DNA]</scope>
    <source>
        <strain evidence="3 4">DSM 14734</strain>
    </source>
</reference>
<dbReference type="PANTHER" id="PTHR10579:SF43">
    <property type="entry name" value="ZINC FINGER (C3HC4-TYPE RING FINGER) FAMILY PROTEIN"/>
    <property type="match status" value="1"/>
</dbReference>
<feature type="compositionally biased region" description="Low complexity" evidence="1">
    <location>
        <begin position="24"/>
        <end position="33"/>
    </location>
</feature>
<feature type="domain" description="VWFA" evidence="2">
    <location>
        <begin position="134"/>
        <end position="314"/>
    </location>
</feature>
<comment type="caution">
    <text evidence="3">The sequence shown here is derived from an EMBL/GenBank/DDBJ whole genome shotgun (WGS) entry which is preliminary data.</text>
</comment>
<evidence type="ECO:0000256" key="1">
    <source>
        <dbReference type="SAM" id="MobiDB-lite"/>
    </source>
</evidence>
<protein>
    <submittedName>
        <fullName evidence="3">VWA domain-containing protein</fullName>
    </submittedName>
</protein>
<evidence type="ECO:0000259" key="2">
    <source>
        <dbReference type="PROSITE" id="PS50234"/>
    </source>
</evidence>
<dbReference type="AlphaFoldDB" id="A0A6N7PTH7"/>
<dbReference type="Proteomes" id="UP000440224">
    <property type="component" value="Unassembled WGS sequence"/>
</dbReference>
<dbReference type="SUPFAM" id="SSF53300">
    <property type="entry name" value="vWA-like"/>
    <property type="match status" value="1"/>
</dbReference>
<gene>
    <name evidence="3" type="ORF">GF068_19490</name>
</gene>
<dbReference type="InterPro" id="IPR002035">
    <property type="entry name" value="VWF_A"/>
</dbReference>
<dbReference type="Pfam" id="PF00092">
    <property type="entry name" value="VWA"/>
    <property type="match status" value="1"/>
</dbReference>
<dbReference type="PANTHER" id="PTHR10579">
    <property type="entry name" value="CALCIUM-ACTIVATED CHLORIDE CHANNEL REGULATOR"/>
    <property type="match status" value="1"/>
</dbReference>
<dbReference type="InterPro" id="IPR036465">
    <property type="entry name" value="vWFA_dom_sf"/>
</dbReference>
<dbReference type="InterPro" id="IPR051266">
    <property type="entry name" value="CLCR"/>
</dbReference>
<evidence type="ECO:0000313" key="3">
    <source>
        <dbReference type="EMBL" id="MRG94086.1"/>
    </source>
</evidence>
<evidence type="ECO:0000313" key="4">
    <source>
        <dbReference type="Proteomes" id="UP000440224"/>
    </source>
</evidence>
<dbReference type="OrthoDB" id="5488077at2"/>
<name>A0A6N7PTH7_9BACT</name>